<dbReference type="CDD" id="cd18808">
    <property type="entry name" value="SF1_C_Upf1"/>
    <property type="match status" value="1"/>
</dbReference>
<organism evidence="8 9">
    <name type="scientific">Castilleja foliolosa</name>
    <dbReference type="NCBI Taxonomy" id="1961234"/>
    <lineage>
        <taxon>Eukaryota</taxon>
        <taxon>Viridiplantae</taxon>
        <taxon>Streptophyta</taxon>
        <taxon>Embryophyta</taxon>
        <taxon>Tracheophyta</taxon>
        <taxon>Spermatophyta</taxon>
        <taxon>Magnoliopsida</taxon>
        <taxon>eudicotyledons</taxon>
        <taxon>Gunneridae</taxon>
        <taxon>Pentapetalae</taxon>
        <taxon>asterids</taxon>
        <taxon>lamiids</taxon>
        <taxon>Lamiales</taxon>
        <taxon>Orobanchaceae</taxon>
        <taxon>Pedicularideae</taxon>
        <taxon>Castillejinae</taxon>
        <taxon>Castilleja</taxon>
    </lineage>
</organism>
<proteinExistence type="predicted"/>
<comment type="caution">
    <text evidence="8">The sequence shown here is derived from an EMBL/GenBank/DDBJ whole genome shotgun (WGS) entry which is preliminary data.</text>
</comment>
<keyword evidence="4 5" id="KW-0067">ATP-binding</keyword>
<evidence type="ECO:0000256" key="6">
    <source>
        <dbReference type="SAM" id="MobiDB-lite"/>
    </source>
</evidence>
<feature type="binding site" evidence="5">
    <location>
        <begin position="1099"/>
        <end position="1106"/>
    </location>
    <ligand>
        <name>ATP</name>
        <dbReference type="ChEBI" id="CHEBI:30616"/>
    </ligand>
</feature>
<dbReference type="InterPro" id="IPR011990">
    <property type="entry name" value="TPR-like_helical_dom_sf"/>
</dbReference>
<reference evidence="9" key="1">
    <citation type="journal article" date="2024" name="IScience">
        <title>Strigolactones Initiate the Formation of Haustorium-like Structures in Castilleja.</title>
        <authorList>
            <person name="Buerger M."/>
            <person name="Peterson D."/>
            <person name="Chory J."/>
        </authorList>
    </citation>
    <scope>NUCLEOTIDE SEQUENCE [LARGE SCALE GENOMIC DNA]</scope>
</reference>
<dbReference type="PANTHER" id="PTHR21529">
    <property type="entry name" value="MAMMARY TURMOR VIRUS RECEPTOR HOMOLOG 1, 2 MTVR1, 2"/>
    <property type="match status" value="1"/>
</dbReference>
<dbReference type="InterPro" id="IPR041677">
    <property type="entry name" value="DNA2/NAM7_AAA_11"/>
</dbReference>
<evidence type="ECO:0000256" key="5">
    <source>
        <dbReference type="PROSITE-ProRule" id="PRU00560"/>
    </source>
</evidence>
<protein>
    <recommendedName>
        <fullName evidence="7">UvrD-like helicase ATP-binding domain-containing protein</fullName>
    </recommendedName>
</protein>
<dbReference type="InterPro" id="IPR047187">
    <property type="entry name" value="SF1_C_Upf1"/>
</dbReference>
<evidence type="ECO:0000313" key="8">
    <source>
        <dbReference type="EMBL" id="KAL3635023.1"/>
    </source>
</evidence>
<dbReference type="PROSITE" id="PS51198">
    <property type="entry name" value="UVRD_HELICASE_ATP_BIND"/>
    <property type="match status" value="1"/>
</dbReference>
<dbReference type="InterPro" id="IPR027417">
    <property type="entry name" value="P-loop_NTPase"/>
</dbReference>
<evidence type="ECO:0000256" key="1">
    <source>
        <dbReference type="ARBA" id="ARBA00022741"/>
    </source>
</evidence>
<dbReference type="InterPro" id="IPR014016">
    <property type="entry name" value="UvrD-like_ATP-bd"/>
</dbReference>
<keyword evidence="9" id="KW-1185">Reference proteome</keyword>
<evidence type="ECO:0000256" key="3">
    <source>
        <dbReference type="ARBA" id="ARBA00022806"/>
    </source>
</evidence>
<feature type="compositionally biased region" description="Basic residues" evidence="6">
    <location>
        <begin position="2783"/>
        <end position="2801"/>
    </location>
</feature>
<dbReference type="Pfam" id="PF00580">
    <property type="entry name" value="UvrD-helicase"/>
    <property type="match status" value="1"/>
</dbReference>
<feature type="region of interest" description="Disordered" evidence="6">
    <location>
        <begin position="2712"/>
        <end position="2801"/>
    </location>
</feature>
<dbReference type="SUPFAM" id="SSF52540">
    <property type="entry name" value="P-loop containing nucleoside triphosphate hydrolases"/>
    <property type="match status" value="2"/>
</dbReference>
<dbReference type="EMBL" id="JAVIJP010000028">
    <property type="protein sequence ID" value="KAL3635023.1"/>
    <property type="molecule type" value="Genomic_DNA"/>
</dbReference>
<keyword evidence="2 5" id="KW-0378">Hydrolase</keyword>
<dbReference type="InterPro" id="IPR041679">
    <property type="entry name" value="DNA2/NAM7-like_C"/>
</dbReference>
<evidence type="ECO:0000256" key="4">
    <source>
        <dbReference type="ARBA" id="ARBA00022840"/>
    </source>
</evidence>
<dbReference type="GO" id="GO:0004386">
    <property type="term" value="F:helicase activity"/>
    <property type="evidence" value="ECO:0007669"/>
    <property type="project" value="UniProtKB-UniRule"/>
</dbReference>
<dbReference type="GO" id="GO:0005694">
    <property type="term" value="C:chromosome"/>
    <property type="evidence" value="ECO:0007669"/>
    <property type="project" value="UniProtKB-ARBA"/>
</dbReference>
<dbReference type="Pfam" id="PF20073">
    <property type="entry name" value="DUF6469"/>
    <property type="match status" value="1"/>
</dbReference>
<dbReference type="FunFam" id="3.40.50.300:FF:000326">
    <property type="entry name" value="P-loop containing nucleoside triphosphate hydrolase"/>
    <property type="match status" value="1"/>
</dbReference>
<keyword evidence="3 5" id="KW-0347">Helicase</keyword>
<feature type="compositionally biased region" description="Basic and acidic residues" evidence="6">
    <location>
        <begin position="2749"/>
        <end position="2766"/>
    </location>
</feature>
<evidence type="ECO:0000313" key="9">
    <source>
        <dbReference type="Proteomes" id="UP001632038"/>
    </source>
</evidence>
<dbReference type="PANTHER" id="PTHR21529:SF4">
    <property type="entry name" value="TPR AND ANKYRIN REPEAT-CONTAINING PROTEIN 1"/>
    <property type="match status" value="1"/>
</dbReference>
<accession>A0ABD3CYD7</accession>
<name>A0ABD3CYD7_9LAMI</name>
<evidence type="ECO:0000256" key="2">
    <source>
        <dbReference type="ARBA" id="ARBA00022801"/>
    </source>
</evidence>
<dbReference type="GO" id="GO:0016787">
    <property type="term" value="F:hydrolase activity"/>
    <property type="evidence" value="ECO:0007669"/>
    <property type="project" value="UniProtKB-UniRule"/>
</dbReference>
<dbReference type="Pfam" id="PF13086">
    <property type="entry name" value="AAA_11"/>
    <property type="match status" value="1"/>
</dbReference>
<dbReference type="Proteomes" id="UP001632038">
    <property type="component" value="Unassembled WGS sequence"/>
</dbReference>
<feature type="domain" description="UvrD-like helicase ATP-binding" evidence="7">
    <location>
        <begin position="1078"/>
        <end position="1455"/>
    </location>
</feature>
<sequence>MEKYDSGTGRNRRSQYKDPFIDLVFSWSTSDIFDEDLYKNQVENISETFESVDHYLGSYVYPLLEETRAELASAMETLYEAPFAKIKSLTESKRGTYDVEVDQWENRKSDRAKEAYKTLPGDILLFSNTKPESASDLQRAGWAFTLACVRNLLEDESDDESLTMPSDNFNVKIAMPVEDSYWPRYVVFLMNVTTQKRIWDALGMRRNMRIIEKVLSKDDLSEEICEFCSVKCNIEIEKIIDPALSSMLNASQLEAILTSLFKIDCHHKPSVELIWGPPGTGKTKTVSVLLYTLLKMNVRTLVCAPTNIAIRELASRVLALMRSSVQSEYESGILSHPLGDMLIFGNKDRLKVGSDIEEIYLDYRVNRLAKNLASFAGWKHCVSSMLHFLEDCVSQHQIFVENEQLIAKKKPQQKSEPKSLLEFARDRFSHLAPPLRECMLTFLTHLPRSFIHDQTYKNIEQLMLHLGSMEILLFEDNSSMTCYELESVFVKKAKTNGSELFVDTSSLKHIRNKCISILGSVRGSLDRLKLPTILIPTDKDSVTEFCFQNASLIFCTTSSSFKLHKADIEPFRLLVIDEAAQVKECESTIPLQVPDVMHAVLVGDEKQLPATVNSTLSERAGFGRSMFARLSSLGHSKHLLNVQYRMHPSISRFPNTNFYHNQILDAPSVQTQSYEKWYLQGTMFGPYSFINVHDGKEELDDVGRSRRNMVEVAVVVKLVQKLFKAWNGSNENLSIGLISPYAAQVAAIRQRLHQKYENHTGFIVKVKSVDGFQGGEEDVIIISTVRANKGGSIGFLASPQRTNVALTRARHCLWILGNEGTLSRSDSVWEALVRDAKHRNCFFNADEDLEFGKTVIQVKKELEQLDDLLSGDCILFRNSRWKVLLSENFRKSFQKLKSSNFKKLVINVLLKIASGWRPKNVNVDCTCESSAYIVKQFKVEKYYVVCSVDITKDSIYLQVLKVWDILPMSETSKLLKRLNSIFAMYTDDFINHCNIKLLEGNLEIPKSWSASNEIIRFKNSSDTANSSTTESDGVVNCRSYVENSKVNESLLLMKFYSLSSGTVNHLLTDLEGREVDLPFEVTDEEREIIMFPRSSFILGRSGTGKTTILTMKIVQKFQQYTIASQDSISEGLGESSGDILRQIFVTVSPKLCYAVKKHVSQLQSFSTENYPGNKFTDMDDIDVMTKFRDIPDTLVGIESEKYPLVITFHKFLMMLDGSLSNSYFERFRDVRGLSQYEGRRSIALTTFVRRSEVTYDRFRSFYWPHFNAKLIKNLDPSRVFTEIMSHIKGCLQVGETNDSKRSRQEYVALSDSRISTLSSEKRDVIYDIFEEYEKMKLERGEFDLADFVIDIHHRLKNENLLGDKMDFVYIDEVQDLTMSQISLFKYICKNVDEGFVFCGDTAQTIARGIDFRFEDIRSLFYNEFLMKSGNCEFRGRGEKGLMSDIFCLSQNFRTHTGVLRLSQSVIDVLCYFFPQSIDVLPPETSLIYGESPVVLEPGSDENQIMTIFGHSGKDVGKWVGFGADQVILVRDDFAKKEVSNFIGHQALVLTIVECKGLEFQDVLLYNFFGSSPLGNQWRAVYEFLQEKDLLDVDSQSFPTFSQSKHNILCSELKQLYVAITRTRQRLWICENNKELSKPMLDYWKRLCLVQVRKIDDSLAAAMQRASSPDEWKSQGIKLFWEKNYEMATLCFEKAGDETWEKRAKASGLRNSADTLRVSNPEESRVMLREAAEIYDSIGRTESAAECFCDFGEYERAGNIYLKCGGSELRKAGECFSLAGRYKIAAEVYANGKFFDECLSACTKGNYYNLGLQYIEHWKQEASQSRGVLTKFNEIEKTAQDFLERIALECHRKKDNASLMKFVRAFNTIESKRNFLKSLDCVEELLIVEEEAGNFNEAAEIAKSLGDTLHEVELLEKSGDYTNASLLVISYVLCNSLWLSGSNNQGWPLKSFPQKEELLAKAKSFAHKVSRSFHLSICAEANVVMTHEHMKLSELMEFYSASKEYNTYMGEILSVRKLLDALLQLHLTKYEWDLELHTNPVLFDERISKNQVSCRTLTYVWNLWKAKILEILGCLNSLENGSEGIVRFCLDYFGVRLMNNPSAAYILLKPDAAWVGIDRKSIVQNRKVATLEARHFGSAAQKYLRQELISTGFRVLEALQALHRFSVTKPLSKYCQSWCLVCVYDVTRFFIESNSLDMKKSDDRKLQNFLILSTTKYLELVFPLDPRQALSENLIRLRETELSKNLLDEIISSNISGAQSELTYGQIGRVVMIMLGSGKLKHDLYKRFVERLGANSPWKPLVVILFPTVDLSFELYQALEETYNANWRGKIDYISPNCFFYLVERLLILVPHPQGFFFTTKSSFVEHLLCLQSDADPSSAFVKDDQFYPRKLVDFIFGVVHQCLYDNLGTLAWIKNSRINANYYFPVLMLRLIVILCSLCLNRYISFNVLFQTLDTPLIRSQLPRGFCEALSRRNKNKNVSNAAIIAAAFKSIGDPLLIVSLTGAYPKPVSPDAICVNLRLFSCKKEILNVFFPPVVSNVPATESSSTVVPTIVTNQSATTDLSSQYGKGNVQMKWVLIREVLEALESCKKKNNENLKSLFLKKKVEVEEHVSFLISQLRERVRSSSEEDKNELCEATSCLIEELNHICSLLAVRDVNFKGLLKIGELLSALEAKRPQLDALLSQLTAQPEPNVESVASEEKDDNKISEIAQNEPNVESVVSEGTDENKISENAQTEPNVENVAAEGTDDDKTSDGVHVAEGKKPEDLSAAASASGKNVSNQGKGKKNKNKKKSKKKGGRGR</sequence>
<evidence type="ECO:0000259" key="7">
    <source>
        <dbReference type="PROSITE" id="PS51198"/>
    </source>
</evidence>
<keyword evidence="1 5" id="KW-0547">Nucleotide-binding</keyword>
<gene>
    <name evidence="8" type="ORF">CASFOL_022077</name>
</gene>
<dbReference type="GO" id="GO:0005524">
    <property type="term" value="F:ATP binding"/>
    <property type="evidence" value="ECO:0007669"/>
    <property type="project" value="UniProtKB-UniRule"/>
</dbReference>
<dbReference type="InterPro" id="IPR039904">
    <property type="entry name" value="TRANK1"/>
</dbReference>
<dbReference type="InterPro" id="IPR045529">
    <property type="entry name" value="DUF6469"/>
</dbReference>
<dbReference type="SUPFAM" id="SSF48452">
    <property type="entry name" value="TPR-like"/>
    <property type="match status" value="1"/>
</dbReference>
<dbReference type="Gene3D" id="3.40.50.300">
    <property type="entry name" value="P-loop containing nucleotide triphosphate hydrolases"/>
    <property type="match status" value="4"/>
</dbReference>
<dbReference type="Pfam" id="PF13087">
    <property type="entry name" value="AAA_12"/>
    <property type="match status" value="1"/>
</dbReference>